<proteinExistence type="predicted"/>
<organism evidence="1 2">
    <name type="scientific">Dendrolimus kikuchii</name>
    <dbReference type="NCBI Taxonomy" id="765133"/>
    <lineage>
        <taxon>Eukaryota</taxon>
        <taxon>Metazoa</taxon>
        <taxon>Ecdysozoa</taxon>
        <taxon>Arthropoda</taxon>
        <taxon>Hexapoda</taxon>
        <taxon>Insecta</taxon>
        <taxon>Pterygota</taxon>
        <taxon>Neoptera</taxon>
        <taxon>Endopterygota</taxon>
        <taxon>Lepidoptera</taxon>
        <taxon>Glossata</taxon>
        <taxon>Ditrysia</taxon>
        <taxon>Bombycoidea</taxon>
        <taxon>Lasiocampidae</taxon>
        <taxon>Dendrolimus</taxon>
    </lineage>
</organism>
<keyword evidence="2" id="KW-1185">Reference proteome</keyword>
<dbReference type="Proteomes" id="UP000824533">
    <property type="component" value="Linkage Group LG17"/>
</dbReference>
<protein>
    <submittedName>
        <fullName evidence="1">Uncharacterized protein</fullName>
    </submittedName>
</protein>
<accession>A0ACC1CS48</accession>
<dbReference type="EMBL" id="CM034403">
    <property type="protein sequence ID" value="KAJ0174513.1"/>
    <property type="molecule type" value="Genomic_DNA"/>
</dbReference>
<evidence type="ECO:0000313" key="2">
    <source>
        <dbReference type="Proteomes" id="UP000824533"/>
    </source>
</evidence>
<name>A0ACC1CS48_9NEOP</name>
<reference evidence="1 2" key="1">
    <citation type="journal article" date="2021" name="Front. Genet.">
        <title>Chromosome-Level Genome Assembly Reveals Significant Gene Expansion in the Toll and IMD Signaling Pathways of Dendrolimus kikuchii.</title>
        <authorList>
            <person name="Zhou J."/>
            <person name="Wu P."/>
            <person name="Xiong Z."/>
            <person name="Liu N."/>
            <person name="Zhao N."/>
            <person name="Ji M."/>
            <person name="Qiu Y."/>
            <person name="Yang B."/>
        </authorList>
    </citation>
    <scope>NUCLEOTIDE SEQUENCE [LARGE SCALE GENOMIC DNA]</scope>
    <source>
        <strain evidence="1">Ann1</strain>
    </source>
</reference>
<comment type="caution">
    <text evidence="1">The sequence shown here is derived from an EMBL/GenBank/DDBJ whole genome shotgun (WGS) entry which is preliminary data.</text>
</comment>
<gene>
    <name evidence="1" type="ORF">K1T71_009621</name>
</gene>
<sequence length="752" mass="90485">MEEKVFIWPSDLTKRLFELRFQNDWLFKKMKQPWKEFHKILLEHGFPEEITVDHVRKKWAYHFDAYKLAKRTNKTCNYYKIFDKHYRKVKILDKYESWTDEWRLKLITVMLETKSHNLDYSTLWRTVERAMRSQELPIDCCVQDMKGLWQHLRTTFNRKHRLKLKKGAELSEWPLYDDMLSYFQKIEPNYLLNLETHLAPVFHEMHLKVRKTKKRRDLNRNETESEFQWSQHITESFILIRLQNDWLFRIKKWAWNDILTIMIEEYGFPKTLTSREICRKWASIMSDYQKSKATNKSWLYCNLFELYLGDGSLSLNPIVGWQEEWLLNFISARTDLEHMFKKTLKEQAEGWREVEKRLRRIGLPMDHSLLDLPEIWAHLLKTYRWKLKFAKKGTLTEHWPYFEAMKHYTEMYVKPVKKQKQEVNDDQYDIHDNDDYEDDMKLFDLKQRLQLVKPKYEVVANHCRCCANEGFVNIFDQTDENGCDVAYKLKTIAGIEVEKSDNLPTHICFTCLTELENAYKFRRKCQDTDKQFRTDKTIKIEIPLELKLKNEQSNQANVYETNDNDDTDMQLDTEAIENETKNDEKPKLKRETVRRRKGSKITTDQKVRYHYWKVCEICGKHTRNLASHMDMHSSAKTYSCNVCDKKFKFKAGLIIHKAVHNPTPRKTCEVCGKSFHILAQYRRHFVYHANERKYGCETCGKRFNSVEILKVHSRIHTDERPFSCPECGKTFRTAGCVSRHKRIVHKSIKKVQ</sequence>
<evidence type="ECO:0000313" key="1">
    <source>
        <dbReference type="EMBL" id="KAJ0174513.1"/>
    </source>
</evidence>